<evidence type="ECO:0000313" key="2">
    <source>
        <dbReference type="Proteomes" id="UP000184330"/>
    </source>
</evidence>
<keyword evidence="2" id="KW-1185">Reference proteome</keyword>
<evidence type="ECO:0008006" key="3">
    <source>
        <dbReference type="Google" id="ProtNLM"/>
    </source>
</evidence>
<proteinExistence type="predicted"/>
<sequence length="544" mass="60150">MESDAREIAICIDMGMTGSVAQWRDSQSQLGWMPTSYLKIPTCLAYDPKDNEGPPIAWGEECDGLPPGQIKECFKAFMGATSFSNANTVPGGPGSQRELHRWVCDYLGAFCAGVADFIDGQTAPGWRNATVLWSFTVPGSWAMFPVVADFKRLAGDAVSSCFPNAKSFRISTDVTEAAASALYLLAAGSANDKQYNVGSTVISCDIGGATTDVAVSTVSSAGRLITWPQLQTESVGTVTMEKAFWLHARHTFRSAGVQNPDQLALEMVRSWELRTARATFTKHQSEDHVKIRLPTSCNMRKWSPSETPSTIMSTIERGYLCIHKDVFESFFTQLVQHIEGAIDEAINTAAEREKHPSIIGFCGGGCQIPYVIKRLERRYGDTISTTYLATQPEMATVMGSTLIWEQTKLLEFISQTSFGIETDDGIRWRSPEESLVPLKFSRAYLWVVNFNCSKRGNFNTHRIIAATTIPSLPNTYLDALRLSKSKRWTIQVNLQKEKGAIMSWTKKYQVVCNISGPWDIDFRAETLATGQDIPCAVTGEESHK</sequence>
<dbReference type="STRING" id="576137.A0A1L7X3C5"/>
<dbReference type="InterPro" id="IPR043129">
    <property type="entry name" value="ATPase_NBD"/>
</dbReference>
<name>A0A1L7X3C5_9HELO</name>
<dbReference type="SUPFAM" id="SSF53067">
    <property type="entry name" value="Actin-like ATPase domain"/>
    <property type="match status" value="1"/>
</dbReference>
<dbReference type="PANTHER" id="PTHR42749:SF1">
    <property type="entry name" value="CELL SHAPE-DETERMINING PROTEIN MREB"/>
    <property type="match status" value="1"/>
</dbReference>
<dbReference type="AlphaFoldDB" id="A0A1L7X3C5"/>
<protein>
    <recommendedName>
        <fullName evidence="3">Hsp70 protein</fullName>
    </recommendedName>
</protein>
<reference evidence="1 2" key="1">
    <citation type="submission" date="2016-03" db="EMBL/GenBank/DDBJ databases">
        <authorList>
            <person name="Ploux O."/>
        </authorList>
    </citation>
    <scope>NUCLEOTIDE SEQUENCE [LARGE SCALE GENOMIC DNA]</scope>
    <source>
        <strain evidence="1 2">UAMH 11012</strain>
    </source>
</reference>
<organism evidence="1 2">
    <name type="scientific">Phialocephala subalpina</name>
    <dbReference type="NCBI Taxonomy" id="576137"/>
    <lineage>
        <taxon>Eukaryota</taxon>
        <taxon>Fungi</taxon>
        <taxon>Dikarya</taxon>
        <taxon>Ascomycota</taxon>
        <taxon>Pezizomycotina</taxon>
        <taxon>Leotiomycetes</taxon>
        <taxon>Helotiales</taxon>
        <taxon>Mollisiaceae</taxon>
        <taxon>Phialocephala</taxon>
        <taxon>Phialocephala fortinii species complex</taxon>
    </lineage>
</organism>
<evidence type="ECO:0000313" key="1">
    <source>
        <dbReference type="EMBL" id="CZR59487.1"/>
    </source>
</evidence>
<gene>
    <name evidence="1" type="ORF">PAC_09379</name>
</gene>
<dbReference type="Proteomes" id="UP000184330">
    <property type="component" value="Unassembled WGS sequence"/>
</dbReference>
<dbReference type="EMBL" id="FJOG01000014">
    <property type="protein sequence ID" value="CZR59487.1"/>
    <property type="molecule type" value="Genomic_DNA"/>
</dbReference>
<dbReference type="PANTHER" id="PTHR42749">
    <property type="entry name" value="CELL SHAPE-DETERMINING PROTEIN MREB"/>
    <property type="match status" value="1"/>
</dbReference>
<dbReference type="OrthoDB" id="2394218at2759"/>
<accession>A0A1L7X3C5</accession>